<dbReference type="Proteomes" id="UP000225706">
    <property type="component" value="Unassembled WGS sequence"/>
</dbReference>
<keyword evidence="3" id="KW-1185">Reference proteome</keyword>
<dbReference type="AlphaFoldDB" id="A0A2B4RDW0"/>
<feature type="compositionally biased region" description="Acidic residues" evidence="1">
    <location>
        <begin position="1"/>
        <end position="10"/>
    </location>
</feature>
<accession>A0A2B4RDW0</accession>
<organism evidence="2 3">
    <name type="scientific">Stylophora pistillata</name>
    <name type="common">Smooth cauliflower coral</name>
    <dbReference type="NCBI Taxonomy" id="50429"/>
    <lineage>
        <taxon>Eukaryota</taxon>
        <taxon>Metazoa</taxon>
        <taxon>Cnidaria</taxon>
        <taxon>Anthozoa</taxon>
        <taxon>Hexacorallia</taxon>
        <taxon>Scleractinia</taxon>
        <taxon>Astrocoeniina</taxon>
        <taxon>Pocilloporidae</taxon>
        <taxon>Stylophora</taxon>
    </lineage>
</organism>
<sequence>MKDYDFEVDGSPDSSSASSDEKGTHEAYGEDPLADEEWIKFYERDRKEEEILEKALQKRLNGIEKVRDWFRCSVMGFRCVE</sequence>
<feature type="region of interest" description="Disordered" evidence="1">
    <location>
        <begin position="1"/>
        <end position="31"/>
    </location>
</feature>
<gene>
    <name evidence="2" type="ORF">AWC38_SpisGene20807</name>
</gene>
<evidence type="ECO:0000256" key="1">
    <source>
        <dbReference type="SAM" id="MobiDB-lite"/>
    </source>
</evidence>
<evidence type="ECO:0000313" key="2">
    <source>
        <dbReference type="EMBL" id="PFX14999.1"/>
    </source>
</evidence>
<name>A0A2B4RDW0_STYPI</name>
<reference evidence="3" key="1">
    <citation type="journal article" date="2017" name="bioRxiv">
        <title>Comparative analysis of the genomes of Stylophora pistillata and Acropora digitifera provides evidence for extensive differences between species of corals.</title>
        <authorList>
            <person name="Voolstra C.R."/>
            <person name="Li Y."/>
            <person name="Liew Y.J."/>
            <person name="Baumgarten S."/>
            <person name="Zoccola D."/>
            <person name="Flot J.-F."/>
            <person name="Tambutte S."/>
            <person name="Allemand D."/>
            <person name="Aranda M."/>
        </authorList>
    </citation>
    <scope>NUCLEOTIDE SEQUENCE [LARGE SCALE GENOMIC DNA]</scope>
</reference>
<evidence type="ECO:0000313" key="3">
    <source>
        <dbReference type="Proteomes" id="UP000225706"/>
    </source>
</evidence>
<feature type="compositionally biased region" description="Basic and acidic residues" evidence="1">
    <location>
        <begin position="19"/>
        <end position="28"/>
    </location>
</feature>
<protein>
    <submittedName>
        <fullName evidence="2">Uncharacterized protein</fullName>
    </submittedName>
</protein>
<dbReference type="EMBL" id="LSMT01000700">
    <property type="protein sequence ID" value="PFX14999.1"/>
    <property type="molecule type" value="Genomic_DNA"/>
</dbReference>
<comment type="caution">
    <text evidence="2">The sequence shown here is derived from an EMBL/GenBank/DDBJ whole genome shotgun (WGS) entry which is preliminary data.</text>
</comment>
<proteinExistence type="predicted"/>